<dbReference type="EMBL" id="QLMK01000013">
    <property type="protein sequence ID" value="RAK26563.1"/>
    <property type="molecule type" value="Genomic_DNA"/>
</dbReference>
<accession>A0A364JSW9</accession>
<dbReference type="Pfam" id="PF17782">
    <property type="entry name" value="WHD_DprA"/>
    <property type="match status" value="1"/>
</dbReference>
<dbReference type="NCBIfam" id="TIGR00732">
    <property type="entry name" value="dprA"/>
    <property type="match status" value="1"/>
</dbReference>
<name>A0A364JSW9_9HYPH</name>
<feature type="domain" description="DprA winged helix" evidence="3">
    <location>
        <begin position="320"/>
        <end position="379"/>
    </location>
</feature>
<evidence type="ECO:0000313" key="5">
    <source>
        <dbReference type="Proteomes" id="UP000249453"/>
    </source>
</evidence>
<keyword evidence="5" id="KW-1185">Reference proteome</keyword>
<protein>
    <submittedName>
        <fullName evidence="4">DNA processing protein</fullName>
    </submittedName>
</protein>
<dbReference type="OrthoDB" id="9785707at2"/>
<reference evidence="4 5" key="1">
    <citation type="submission" date="2018-06" db="EMBL/GenBank/DDBJ databases">
        <title>Genomic Encyclopedia of Type Strains, Phase IV (KMG-IV): sequencing the most valuable type-strain genomes for metagenomic binning, comparative biology and taxonomic classification.</title>
        <authorList>
            <person name="Goeker M."/>
        </authorList>
    </citation>
    <scope>NUCLEOTIDE SEQUENCE [LARGE SCALE GENOMIC DNA]</scope>
    <source>
        <strain evidence="4 5">DSM 26720</strain>
    </source>
</reference>
<dbReference type="Pfam" id="PF21102">
    <property type="entry name" value="DprA_N"/>
    <property type="match status" value="1"/>
</dbReference>
<sequence>MKEKTNFRSGIRLSDNQRLNWLRLIRTDNIGAATFRDLVLFCGSAANAIERLPELNIRGGSARPLRIMSVEDAEREIEAIYRNGTQLIGMGEPDYPQQLKNCEFPPPLVIVKGDTRVFRKPPVAIVGSRNASVAGARFTERLAQDLGDAGFAVISGLARGIDAAAHKASMASGTVAVLAGGLDRPYPAENLPIYRAIPEHGGALITEMPMGAEPRARDFPRRNRIIAGLSLGLIVIEAAERSGSLISARMAGEMGRTVFAVPGSPLDPRARGTNSLLKQGATLVTQVDDVIEGLAPWMPTGELDLEDAPPASFTQLDEDPAPLKVPTTDNDRNRLVDALGITPIDIDSLVRFTGLDPDAVQLILLELDLAGRIIRYPGNQVALVPSEELNPVSSLV</sequence>
<dbReference type="InterPro" id="IPR036388">
    <property type="entry name" value="WH-like_DNA-bd_sf"/>
</dbReference>
<feature type="domain" description="Smf/DprA SLOG" evidence="2">
    <location>
        <begin position="87"/>
        <end position="293"/>
    </location>
</feature>
<dbReference type="InterPro" id="IPR003488">
    <property type="entry name" value="DprA"/>
</dbReference>
<dbReference type="AlphaFoldDB" id="A0A364JSW9"/>
<dbReference type="Proteomes" id="UP000249453">
    <property type="component" value="Unassembled WGS sequence"/>
</dbReference>
<dbReference type="RefSeq" id="WP_111575998.1">
    <property type="nucleotide sequence ID" value="NZ_JBHEEY010000014.1"/>
</dbReference>
<dbReference type="SUPFAM" id="SSF102405">
    <property type="entry name" value="MCP/YpsA-like"/>
    <property type="match status" value="1"/>
</dbReference>
<dbReference type="PANTHER" id="PTHR43022">
    <property type="entry name" value="PROTEIN SMF"/>
    <property type="match status" value="1"/>
</dbReference>
<evidence type="ECO:0000256" key="1">
    <source>
        <dbReference type="ARBA" id="ARBA00006525"/>
    </source>
</evidence>
<proteinExistence type="inferred from homology"/>
<dbReference type="PANTHER" id="PTHR43022:SF1">
    <property type="entry name" value="PROTEIN SMF"/>
    <property type="match status" value="1"/>
</dbReference>
<comment type="caution">
    <text evidence="4">The sequence shown here is derived from an EMBL/GenBank/DDBJ whole genome shotgun (WGS) entry which is preliminary data.</text>
</comment>
<dbReference type="Gene3D" id="3.40.50.450">
    <property type="match status" value="1"/>
</dbReference>
<evidence type="ECO:0000259" key="2">
    <source>
        <dbReference type="Pfam" id="PF02481"/>
    </source>
</evidence>
<dbReference type="InterPro" id="IPR041614">
    <property type="entry name" value="DprA_WH"/>
</dbReference>
<dbReference type="Gene3D" id="1.10.10.10">
    <property type="entry name" value="Winged helix-like DNA-binding domain superfamily/Winged helix DNA-binding domain"/>
    <property type="match status" value="1"/>
</dbReference>
<dbReference type="GO" id="GO:0009294">
    <property type="term" value="P:DNA-mediated transformation"/>
    <property type="evidence" value="ECO:0007669"/>
    <property type="project" value="InterPro"/>
</dbReference>
<gene>
    <name evidence="4" type="ORF">C7374_11312</name>
</gene>
<organism evidence="4 5">
    <name type="scientific">Falsochrobactrum ovis</name>
    <dbReference type="NCBI Taxonomy" id="1293442"/>
    <lineage>
        <taxon>Bacteria</taxon>
        <taxon>Pseudomonadati</taxon>
        <taxon>Pseudomonadota</taxon>
        <taxon>Alphaproteobacteria</taxon>
        <taxon>Hyphomicrobiales</taxon>
        <taxon>Brucellaceae</taxon>
        <taxon>Falsochrobactrum</taxon>
    </lineage>
</organism>
<dbReference type="InterPro" id="IPR057666">
    <property type="entry name" value="DrpA_SLOG"/>
</dbReference>
<comment type="similarity">
    <text evidence="1">Belongs to the DprA/Smf family.</text>
</comment>
<evidence type="ECO:0000259" key="3">
    <source>
        <dbReference type="Pfam" id="PF17782"/>
    </source>
</evidence>
<dbReference type="Pfam" id="PF02481">
    <property type="entry name" value="DNA_processg_A"/>
    <property type="match status" value="1"/>
</dbReference>
<evidence type="ECO:0000313" key="4">
    <source>
        <dbReference type="EMBL" id="RAK26563.1"/>
    </source>
</evidence>